<keyword evidence="7" id="KW-0653">Protein transport</keyword>
<name>A0A9W8ASN1_9FUNG</name>
<accession>A0A9W8ASN1</accession>
<protein>
    <recommendedName>
        <fullName evidence="10">Peroxin-7</fullName>
    </recommendedName>
</protein>
<dbReference type="GO" id="GO:0016558">
    <property type="term" value="P:protein import into peroxisome matrix"/>
    <property type="evidence" value="ECO:0007669"/>
    <property type="project" value="InterPro"/>
</dbReference>
<dbReference type="PROSITE" id="PS50082">
    <property type="entry name" value="WD_REPEATS_2"/>
    <property type="match status" value="5"/>
</dbReference>
<dbReference type="InterPro" id="IPR015943">
    <property type="entry name" value="WD40/YVTN_repeat-like_dom_sf"/>
</dbReference>
<evidence type="ECO:0000256" key="8">
    <source>
        <dbReference type="ARBA" id="ARBA00023140"/>
    </source>
</evidence>
<sequence>MADLRTTRTTGYHGYAVKFSPFYDNLLAGAGAANFGLVGNGRLNIVHVPPSGPLNIDKSYDTQDGIFDCTWNELNEHQIATGGGDGSIKLWDLTIPQQPIMNWREHTREVFSVEWNYTHKATFLSASWDTSVKLWSPESPTAVSTWQEHTQCVYAASWCPHQPDTFATVAGDGLLKLWDCKTPHAITTISAHTGEALALDWNKYRPHCLATGSVDKSIKLWDTRNPRLPLETLLGHEYAVRRLKFSPHHDTQLASASYDMTTRIWDINAPMGQPMLQVLDYHTEFVFGVDFNLFIPGQLATYSWDETVAVVQLPSP</sequence>
<dbReference type="PANTHER" id="PTHR46027:SF1">
    <property type="entry name" value="PEROXISOMAL TARGETING SIGNAL 2 RECEPTOR"/>
    <property type="match status" value="1"/>
</dbReference>
<dbReference type="PROSITE" id="PS50294">
    <property type="entry name" value="WD_REPEATS_REGION"/>
    <property type="match status" value="2"/>
</dbReference>
<dbReference type="Proteomes" id="UP001150925">
    <property type="component" value="Unassembled WGS sequence"/>
</dbReference>
<dbReference type="InterPro" id="IPR044536">
    <property type="entry name" value="PEX7"/>
</dbReference>
<evidence type="ECO:0000256" key="6">
    <source>
        <dbReference type="ARBA" id="ARBA00022737"/>
    </source>
</evidence>
<feature type="repeat" description="WD" evidence="11">
    <location>
        <begin position="146"/>
        <end position="188"/>
    </location>
</feature>
<keyword evidence="3" id="KW-0813">Transport</keyword>
<evidence type="ECO:0000256" key="10">
    <source>
        <dbReference type="ARBA" id="ARBA00032565"/>
    </source>
</evidence>
<dbReference type="EMBL" id="JANBPY010000205">
    <property type="protein sequence ID" value="KAJ1968283.1"/>
    <property type="molecule type" value="Genomic_DNA"/>
</dbReference>
<dbReference type="Pfam" id="PF00400">
    <property type="entry name" value="WD40"/>
    <property type="match status" value="5"/>
</dbReference>
<proteinExistence type="inferred from homology"/>
<dbReference type="InterPro" id="IPR020472">
    <property type="entry name" value="WD40_PAC1"/>
</dbReference>
<dbReference type="PANTHER" id="PTHR46027">
    <property type="entry name" value="PEROXISOMAL TARGETING SIGNAL 2 RECEPTOR"/>
    <property type="match status" value="1"/>
</dbReference>
<dbReference type="AlphaFoldDB" id="A0A9W8ASN1"/>
<feature type="repeat" description="WD" evidence="11">
    <location>
        <begin position="79"/>
        <end position="93"/>
    </location>
</feature>
<evidence type="ECO:0000256" key="2">
    <source>
        <dbReference type="ARBA" id="ARBA00004514"/>
    </source>
</evidence>
<dbReference type="Gene3D" id="2.130.10.10">
    <property type="entry name" value="YVTN repeat-like/Quinoprotein amine dehydrogenase"/>
    <property type="match status" value="1"/>
</dbReference>
<evidence type="ECO:0000256" key="9">
    <source>
        <dbReference type="ARBA" id="ARBA00024017"/>
    </source>
</evidence>
<evidence type="ECO:0000256" key="4">
    <source>
        <dbReference type="ARBA" id="ARBA00022490"/>
    </source>
</evidence>
<comment type="subcellular location">
    <subcellularLocation>
        <location evidence="2">Cytoplasm</location>
        <location evidence="2">Cytosol</location>
    </subcellularLocation>
    <subcellularLocation>
        <location evidence="1">Peroxisome matrix</location>
    </subcellularLocation>
</comment>
<comment type="caution">
    <text evidence="12">The sequence shown here is derived from an EMBL/GenBank/DDBJ whole genome shotgun (WGS) entry which is preliminary data.</text>
</comment>
<evidence type="ECO:0000256" key="1">
    <source>
        <dbReference type="ARBA" id="ARBA00004253"/>
    </source>
</evidence>
<dbReference type="SMART" id="SM00320">
    <property type="entry name" value="WD40"/>
    <property type="match status" value="6"/>
</dbReference>
<dbReference type="GO" id="GO:0005053">
    <property type="term" value="F:peroxisome matrix targeting signal-2 binding"/>
    <property type="evidence" value="ECO:0007669"/>
    <property type="project" value="InterPro"/>
</dbReference>
<keyword evidence="4" id="KW-0963">Cytoplasm</keyword>
<reference evidence="12" key="1">
    <citation type="submission" date="2022-07" db="EMBL/GenBank/DDBJ databases">
        <title>Phylogenomic reconstructions and comparative analyses of Kickxellomycotina fungi.</title>
        <authorList>
            <person name="Reynolds N.K."/>
            <person name="Stajich J.E."/>
            <person name="Barry K."/>
            <person name="Grigoriev I.V."/>
            <person name="Crous P."/>
            <person name="Smith M.E."/>
        </authorList>
    </citation>
    <scope>NUCLEOTIDE SEQUENCE</scope>
    <source>
        <strain evidence="12">RSA 1196</strain>
    </source>
</reference>
<comment type="similarity">
    <text evidence="9">Belongs to the WD repeat peroxin-7 family.</text>
</comment>
<keyword evidence="5 11" id="KW-0853">WD repeat</keyword>
<dbReference type="SUPFAM" id="SSF50978">
    <property type="entry name" value="WD40 repeat-like"/>
    <property type="match status" value="1"/>
</dbReference>
<evidence type="ECO:0000256" key="11">
    <source>
        <dbReference type="PROSITE-ProRule" id="PRU00221"/>
    </source>
</evidence>
<keyword evidence="12" id="KW-0675">Receptor</keyword>
<feature type="repeat" description="WD" evidence="11">
    <location>
        <begin position="189"/>
        <end position="231"/>
    </location>
</feature>
<evidence type="ECO:0000256" key="7">
    <source>
        <dbReference type="ARBA" id="ARBA00022927"/>
    </source>
</evidence>
<dbReference type="OrthoDB" id="273771at2759"/>
<dbReference type="InterPro" id="IPR019775">
    <property type="entry name" value="WD40_repeat_CS"/>
</dbReference>
<dbReference type="GO" id="GO:0005782">
    <property type="term" value="C:peroxisomal matrix"/>
    <property type="evidence" value="ECO:0007669"/>
    <property type="project" value="UniProtKB-SubCell"/>
</dbReference>
<keyword evidence="13" id="KW-1185">Reference proteome</keyword>
<feature type="repeat" description="WD" evidence="11">
    <location>
        <begin position="103"/>
        <end position="145"/>
    </location>
</feature>
<dbReference type="InterPro" id="IPR036322">
    <property type="entry name" value="WD40_repeat_dom_sf"/>
</dbReference>
<dbReference type="GO" id="GO:0005829">
    <property type="term" value="C:cytosol"/>
    <property type="evidence" value="ECO:0007669"/>
    <property type="project" value="UniProtKB-SubCell"/>
</dbReference>
<feature type="repeat" description="WD" evidence="11">
    <location>
        <begin position="233"/>
        <end position="268"/>
    </location>
</feature>
<gene>
    <name evidence="12" type="primary">PEX7</name>
    <name evidence="12" type="ORF">IWQ62_001339</name>
</gene>
<evidence type="ECO:0000256" key="5">
    <source>
        <dbReference type="ARBA" id="ARBA00022574"/>
    </source>
</evidence>
<keyword evidence="6" id="KW-0677">Repeat</keyword>
<keyword evidence="8" id="KW-0576">Peroxisome</keyword>
<evidence type="ECO:0000313" key="13">
    <source>
        <dbReference type="Proteomes" id="UP001150925"/>
    </source>
</evidence>
<dbReference type="PRINTS" id="PR00320">
    <property type="entry name" value="GPROTEINBRPT"/>
</dbReference>
<organism evidence="12 13">
    <name type="scientific">Dispira parvispora</name>
    <dbReference type="NCBI Taxonomy" id="1520584"/>
    <lineage>
        <taxon>Eukaryota</taxon>
        <taxon>Fungi</taxon>
        <taxon>Fungi incertae sedis</taxon>
        <taxon>Zoopagomycota</taxon>
        <taxon>Kickxellomycotina</taxon>
        <taxon>Dimargaritomycetes</taxon>
        <taxon>Dimargaritales</taxon>
        <taxon>Dimargaritaceae</taxon>
        <taxon>Dispira</taxon>
    </lineage>
</organism>
<evidence type="ECO:0000256" key="3">
    <source>
        <dbReference type="ARBA" id="ARBA00022448"/>
    </source>
</evidence>
<dbReference type="PROSITE" id="PS00678">
    <property type="entry name" value="WD_REPEATS_1"/>
    <property type="match status" value="3"/>
</dbReference>
<evidence type="ECO:0000313" key="12">
    <source>
        <dbReference type="EMBL" id="KAJ1968283.1"/>
    </source>
</evidence>
<dbReference type="InterPro" id="IPR001680">
    <property type="entry name" value="WD40_rpt"/>
</dbReference>